<dbReference type="AlphaFoldDB" id="A0A8S9LAH2"/>
<dbReference type="InterPro" id="IPR009568">
    <property type="entry name" value="DUF1184"/>
</dbReference>
<proteinExistence type="predicted"/>
<evidence type="ECO:0000313" key="1">
    <source>
        <dbReference type="EMBL" id="KAF2605150.1"/>
    </source>
</evidence>
<name>A0A8S9LAH2_BRACR</name>
<reference evidence="1" key="1">
    <citation type="submission" date="2019-12" db="EMBL/GenBank/DDBJ databases">
        <title>Genome sequencing and annotation of Brassica cretica.</title>
        <authorList>
            <person name="Studholme D.J."/>
            <person name="Sarris P.F."/>
        </authorList>
    </citation>
    <scope>NUCLEOTIDE SEQUENCE</scope>
    <source>
        <strain evidence="1">PFS-102/07</strain>
        <tissue evidence="1">Leaf</tissue>
    </source>
</reference>
<sequence>MESKSTSGGGGVVRREGTLSRYDPYAVVTENKVDHMKPGVVQLGVELSLCVAESMFLLLIRVMHHVYTNEIVSKNRLHQDKICPSSVHCGVIGSVWEDFAYGLRFLHRLSKLLVRKHFPFSHPRLSTMDTVNIKRQLIKKVEDKLRCAKDASEANGFAREALEPTVSETWMSLFDEEAADAGEAKATKIRLLCDLFQPLFGESWQPEWGTPIDDSMLLPLYAIGEDFAKREDLREEAVRLGVELSLYAAESMFLVCDDIRSVLLFCERLWLAVEKDMRQPHDSPVIERLLRVFHYVYLKHIKPKKNGGVFRDGTREFTSTSIDKALKNIEKKLRRAKAVSRANEFARDAMESDVLVMWKSLFDKPTEDLWTVKLKRRGIVNDMFYPLNKERAEANSFVRSISRLNICN</sequence>
<protein>
    <submittedName>
        <fullName evidence="1">Uncharacterized protein</fullName>
    </submittedName>
</protein>
<accession>A0A8S9LAH2</accession>
<dbReference type="Pfam" id="PF06683">
    <property type="entry name" value="DUF1184"/>
    <property type="match status" value="3"/>
</dbReference>
<gene>
    <name evidence="1" type="ORF">F2Q70_00028716</name>
</gene>
<organism evidence="1">
    <name type="scientific">Brassica cretica</name>
    <name type="common">Mustard</name>
    <dbReference type="NCBI Taxonomy" id="69181"/>
    <lineage>
        <taxon>Eukaryota</taxon>
        <taxon>Viridiplantae</taxon>
        <taxon>Streptophyta</taxon>
        <taxon>Embryophyta</taxon>
        <taxon>Tracheophyta</taxon>
        <taxon>Spermatophyta</taxon>
        <taxon>Magnoliopsida</taxon>
        <taxon>eudicotyledons</taxon>
        <taxon>Gunneridae</taxon>
        <taxon>Pentapetalae</taxon>
        <taxon>rosids</taxon>
        <taxon>malvids</taxon>
        <taxon>Brassicales</taxon>
        <taxon>Brassicaceae</taxon>
        <taxon>Brassiceae</taxon>
        <taxon>Brassica</taxon>
    </lineage>
</organism>
<dbReference type="EMBL" id="QGKY02000094">
    <property type="protein sequence ID" value="KAF2605150.1"/>
    <property type="molecule type" value="Genomic_DNA"/>
</dbReference>
<comment type="caution">
    <text evidence="1">The sequence shown here is derived from an EMBL/GenBank/DDBJ whole genome shotgun (WGS) entry which is preliminary data.</text>
</comment>